<dbReference type="AlphaFoldDB" id="A0A2G2ZXV0"/>
<proteinExistence type="predicted"/>
<reference evidence="1 2" key="1">
    <citation type="journal article" date="2014" name="Nat. Genet.">
        <title>Genome sequence of the hot pepper provides insights into the evolution of pungency in Capsicum species.</title>
        <authorList>
            <person name="Kim S."/>
            <person name="Park M."/>
            <person name="Yeom S.I."/>
            <person name="Kim Y.M."/>
            <person name="Lee J.M."/>
            <person name="Lee H.A."/>
            <person name="Seo E."/>
            <person name="Choi J."/>
            <person name="Cheong K."/>
            <person name="Kim K.T."/>
            <person name="Jung K."/>
            <person name="Lee G.W."/>
            <person name="Oh S.K."/>
            <person name="Bae C."/>
            <person name="Kim S.B."/>
            <person name="Lee H.Y."/>
            <person name="Kim S.Y."/>
            <person name="Kim M.S."/>
            <person name="Kang B.C."/>
            <person name="Jo Y.D."/>
            <person name="Yang H.B."/>
            <person name="Jeong H.J."/>
            <person name="Kang W.H."/>
            <person name="Kwon J.K."/>
            <person name="Shin C."/>
            <person name="Lim J.Y."/>
            <person name="Park J.H."/>
            <person name="Huh J.H."/>
            <person name="Kim J.S."/>
            <person name="Kim B.D."/>
            <person name="Cohen O."/>
            <person name="Paran I."/>
            <person name="Suh M.C."/>
            <person name="Lee S.B."/>
            <person name="Kim Y.K."/>
            <person name="Shin Y."/>
            <person name="Noh S.J."/>
            <person name="Park J."/>
            <person name="Seo Y.S."/>
            <person name="Kwon S.Y."/>
            <person name="Kim H.A."/>
            <person name="Park J.M."/>
            <person name="Kim H.J."/>
            <person name="Choi S.B."/>
            <person name="Bosland P.W."/>
            <person name="Reeves G."/>
            <person name="Jo S.H."/>
            <person name="Lee B.W."/>
            <person name="Cho H.T."/>
            <person name="Choi H.S."/>
            <person name="Lee M.S."/>
            <person name="Yu Y."/>
            <person name="Do Choi Y."/>
            <person name="Park B.S."/>
            <person name="van Deynze A."/>
            <person name="Ashrafi H."/>
            <person name="Hill T."/>
            <person name="Kim W.T."/>
            <person name="Pai H.S."/>
            <person name="Ahn H.K."/>
            <person name="Yeam I."/>
            <person name="Giovannoni J.J."/>
            <person name="Rose J.K."/>
            <person name="Sorensen I."/>
            <person name="Lee S.J."/>
            <person name="Kim R.W."/>
            <person name="Choi I.Y."/>
            <person name="Choi B.S."/>
            <person name="Lim J.S."/>
            <person name="Lee Y.H."/>
            <person name="Choi D."/>
        </authorList>
    </citation>
    <scope>NUCLEOTIDE SEQUENCE [LARGE SCALE GENOMIC DNA]</scope>
    <source>
        <strain evidence="2">cv. CM334</strain>
    </source>
</reference>
<accession>A0A2G2ZXV0</accession>
<evidence type="ECO:0000313" key="1">
    <source>
        <dbReference type="EMBL" id="PHT86813.1"/>
    </source>
</evidence>
<evidence type="ECO:0000313" key="2">
    <source>
        <dbReference type="Proteomes" id="UP000222542"/>
    </source>
</evidence>
<organism evidence="1 2">
    <name type="scientific">Capsicum annuum</name>
    <name type="common">Capsicum pepper</name>
    <dbReference type="NCBI Taxonomy" id="4072"/>
    <lineage>
        <taxon>Eukaryota</taxon>
        <taxon>Viridiplantae</taxon>
        <taxon>Streptophyta</taxon>
        <taxon>Embryophyta</taxon>
        <taxon>Tracheophyta</taxon>
        <taxon>Spermatophyta</taxon>
        <taxon>Magnoliopsida</taxon>
        <taxon>eudicotyledons</taxon>
        <taxon>Gunneridae</taxon>
        <taxon>Pentapetalae</taxon>
        <taxon>asterids</taxon>
        <taxon>lamiids</taxon>
        <taxon>Solanales</taxon>
        <taxon>Solanaceae</taxon>
        <taxon>Solanoideae</taxon>
        <taxon>Capsiceae</taxon>
        <taxon>Capsicum</taxon>
    </lineage>
</organism>
<protein>
    <submittedName>
        <fullName evidence="1">Uncharacterized protein</fullName>
    </submittedName>
</protein>
<sequence length="51" mass="6150">MLLPQSKWAREYCAMFTTVFFAWLVGSCEVHSKYCLLHFIKTLVCWDRNFE</sequence>
<keyword evidence="2" id="KW-1185">Reference proteome</keyword>
<comment type="caution">
    <text evidence="1">The sequence shown here is derived from an EMBL/GenBank/DDBJ whole genome shotgun (WGS) entry which is preliminary data.</text>
</comment>
<dbReference type="EMBL" id="AYRZ02000003">
    <property type="protein sequence ID" value="PHT86813.1"/>
    <property type="molecule type" value="Genomic_DNA"/>
</dbReference>
<dbReference type="PROSITE" id="PS51257">
    <property type="entry name" value="PROKAR_LIPOPROTEIN"/>
    <property type="match status" value="1"/>
</dbReference>
<name>A0A2G2ZXV0_CAPAN</name>
<reference evidence="1 2" key="2">
    <citation type="journal article" date="2017" name="Genome Biol.">
        <title>New reference genome sequences of hot pepper reveal the massive evolution of plant disease-resistance genes by retroduplication.</title>
        <authorList>
            <person name="Kim S."/>
            <person name="Park J."/>
            <person name="Yeom S.I."/>
            <person name="Kim Y.M."/>
            <person name="Seo E."/>
            <person name="Kim K.T."/>
            <person name="Kim M.S."/>
            <person name="Lee J.M."/>
            <person name="Cheong K."/>
            <person name="Shin H.S."/>
            <person name="Kim S.B."/>
            <person name="Han K."/>
            <person name="Lee J."/>
            <person name="Park M."/>
            <person name="Lee H.A."/>
            <person name="Lee H.Y."/>
            <person name="Lee Y."/>
            <person name="Oh S."/>
            <person name="Lee J.H."/>
            <person name="Choi E."/>
            <person name="Choi E."/>
            <person name="Lee S.E."/>
            <person name="Jeon J."/>
            <person name="Kim H."/>
            <person name="Choi G."/>
            <person name="Song H."/>
            <person name="Lee J."/>
            <person name="Lee S.C."/>
            <person name="Kwon J.K."/>
            <person name="Lee H.Y."/>
            <person name="Koo N."/>
            <person name="Hong Y."/>
            <person name="Kim R.W."/>
            <person name="Kang W.H."/>
            <person name="Huh J.H."/>
            <person name="Kang B.C."/>
            <person name="Yang T.J."/>
            <person name="Lee Y.H."/>
            <person name="Bennetzen J.L."/>
            <person name="Choi D."/>
        </authorList>
    </citation>
    <scope>NUCLEOTIDE SEQUENCE [LARGE SCALE GENOMIC DNA]</scope>
    <source>
        <strain evidence="2">cv. CM334</strain>
    </source>
</reference>
<dbReference type="Proteomes" id="UP000222542">
    <property type="component" value="Unassembled WGS sequence"/>
</dbReference>
<gene>
    <name evidence="1" type="ORF">T459_08919</name>
</gene>
<dbReference type="Gramene" id="PHT86813">
    <property type="protein sequence ID" value="PHT86813"/>
    <property type="gene ID" value="T459_08919"/>
</dbReference>